<proteinExistence type="inferred from homology"/>
<dbReference type="PANTHER" id="PTHR43133:SF46">
    <property type="entry name" value="RNA POLYMERASE SIGMA-70 FACTOR ECF SUBFAMILY"/>
    <property type="match status" value="1"/>
</dbReference>
<evidence type="ECO:0000256" key="4">
    <source>
        <dbReference type="ARBA" id="ARBA00023125"/>
    </source>
</evidence>
<evidence type="ECO:0000256" key="3">
    <source>
        <dbReference type="ARBA" id="ARBA00023082"/>
    </source>
</evidence>
<dbReference type="InterPro" id="IPR013325">
    <property type="entry name" value="RNA_pol_sigma_r2"/>
</dbReference>
<dbReference type="GO" id="GO:0003677">
    <property type="term" value="F:DNA binding"/>
    <property type="evidence" value="ECO:0007669"/>
    <property type="project" value="UniProtKB-KW"/>
</dbReference>
<dbReference type="RefSeq" id="WP_346820000.1">
    <property type="nucleotide sequence ID" value="NZ_JBDKWZ010000002.1"/>
</dbReference>
<dbReference type="InterPro" id="IPR007627">
    <property type="entry name" value="RNA_pol_sigma70_r2"/>
</dbReference>
<dbReference type="PANTHER" id="PTHR43133">
    <property type="entry name" value="RNA POLYMERASE ECF-TYPE SIGMA FACTO"/>
    <property type="match status" value="1"/>
</dbReference>
<evidence type="ECO:0000256" key="1">
    <source>
        <dbReference type="ARBA" id="ARBA00010641"/>
    </source>
</evidence>
<comment type="similarity">
    <text evidence="1 6">Belongs to the sigma-70 factor family. ECF subfamily.</text>
</comment>
<dbReference type="Pfam" id="PF04542">
    <property type="entry name" value="Sigma70_r2"/>
    <property type="match status" value="1"/>
</dbReference>
<name>A0AAW9S471_9BACT</name>
<dbReference type="SUPFAM" id="SSF88946">
    <property type="entry name" value="Sigma2 domain of RNA polymerase sigma factors"/>
    <property type="match status" value="1"/>
</dbReference>
<dbReference type="InterPro" id="IPR000838">
    <property type="entry name" value="RNA_pol_sigma70_ECF_CS"/>
</dbReference>
<dbReference type="NCBIfam" id="TIGR02937">
    <property type="entry name" value="sigma70-ECF"/>
    <property type="match status" value="1"/>
</dbReference>
<dbReference type="InterPro" id="IPR014284">
    <property type="entry name" value="RNA_pol_sigma-70_dom"/>
</dbReference>
<evidence type="ECO:0000259" key="7">
    <source>
        <dbReference type="Pfam" id="PF04542"/>
    </source>
</evidence>
<dbReference type="Proteomes" id="UP001403385">
    <property type="component" value="Unassembled WGS sequence"/>
</dbReference>
<evidence type="ECO:0000256" key="6">
    <source>
        <dbReference type="RuleBase" id="RU000716"/>
    </source>
</evidence>
<dbReference type="InterPro" id="IPR036388">
    <property type="entry name" value="WH-like_DNA-bd_sf"/>
</dbReference>
<dbReference type="PROSITE" id="PS01063">
    <property type="entry name" value="SIGMA70_ECF"/>
    <property type="match status" value="1"/>
</dbReference>
<dbReference type="InterPro" id="IPR014327">
    <property type="entry name" value="RNA_pol_sigma70_bacteroid"/>
</dbReference>
<protein>
    <recommendedName>
        <fullName evidence="6">RNA polymerase sigma factor</fullName>
    </recommendedName>
</protein>
<keyword evidence="4 6" id="KW-0238">DNA-binding</keyword>
<dbReference type="EMBL" id="JBDKWZ010000002">
    <property type="protein sequence ID" value="MEN7547215.1"/>
    <property type="molecule type" value="Genomic_DNA"/>
</dbReference>
<organism evidence="9 10">
    <name type="scientific">Rapidithrix thailandica</name>
    <dbReference type="NCBI Taxonomy" id="413964"/>
    <lineage>
        <taxon>Bacteria</taxon>
        <taxon>Pseudomonadati</taxon>
        <taxon>Bacteroidota</taxon>
        <taxon>Cytophagia</taxon>
        <taxon>Cytophagales</taxon>
        <taxon>Flammeovirgaceae</taxon>
        <taxon>Rapidithrix</taxon>
    </lineage>
</organism>
<dbReference type="NCBIfam" id="TIGR02985">
    <property type="entry name" value="Sig70_bacteroi1"/>
    <property type="match status" value="1"/>
</dbReference>
<dbReference type="Gene3D" id="1.10.10.10">
    <property type="entry name" value="Winged helix-like DNA-binding domain superfamily/Winged helix DNA-binding domain"/>
    <property type="match status" value="1"/>
</dbReference>
<accession>A0AAW9S471</accession>
<keyword evidence="3 6" id="KW-0731">Sigma factor</keyword>
<evidence type="ECO:0000259" key="8">
    <source>
        <dbReference type="Pfam" id="PF08281"/>
    </source>
</evidence>
<comment type="caution">
    <text evidence="9">The sequence shown here is derived from an EMBL/GenBank/DDBJ whole genome shotgun (WGS) entry which is preliminary data.</text>
</comment>
<keyword evidence="10" id="KW-1185">Reference proteome</keyword>
<evidence type="ECO:0000313" key="10">
    <source>
        <dbReference type="Proteomes" id="UP001403385"/>
    </source>
</evidence>
<dbReference type="Pfam" id="PF08281">
    <property type="entry name" value="Sigma70_r4_2"/>
    <property type="match status" value="1"/>
</dbReference>
<reference evidence="9 10" key="1">
    <citation type="submission" date="2024-04" db="EMBL/GenBank/DDBJ databases">
        <title>Novel genus in family Flammeovirgaceae.</title>
        <authorList>
            <person name="Nguyen T.H."/>
            <person name="Vuong T.Q."/>
            <person name="Le H."/>
            <person name="Kim S.-G."/>
        </authorList>
    </citation>
    <scope>NUCLEOTIDE SEQUENCE [LARGE SCALE GENOMIC DNA]</scope>
    <source>
        <strain evidence="9 10">JCM 23209</strain>
    </source>
</reference>
<gene>
    <name evidence="9" type="ORF">AAG747_04805</name>
</gene>
<dbReference type="InterPro" id="IPR039425">
    <property type="entry name" value="RNA_pol_sigma-70-like"/>
</dbReference>
<evidence type="ECO:0000256" key="5">
    <source>
        <dbReference type="ARBA" id="ARBA00023163"/>
    </source>
</evidence>
<keyword evidence="2 6" id="KW-0805">Transcription regulation</keyword>
<feature type="domain" description="RNA polymerase sigma-70 region 2" evidence="7">
    <location>
        <begin position="17"/>
        <end position="83"/>
    </location>
</feature>
<keyword evidence="5 6" id="KW-0804">Transcription</keyword>
<sequence length="186" mass="21698">MLVTQLRQGDKPAFSALFSKYSERVYFTALKFHLSHADAEEIVQEVFIKIWEKREQIDPARSFNAFIASIAKNMIINNARKKAHEMAHQHYLLGQQDIHRNSTEEEVISTELTQYAQSCIDKLPPQQKQIFELSRLKGLSHEEIAEQLNLSKRTVENHHFRAMKYLKTHMHPLLSLSKVLLLSLFI</sequence>
<dbReference type="GO" id="GO:0016987">
    <property type="term" value="F:sigma factor activity"/>
    <property type="evidence" value="ECO:0007669"/>
    <property type="project" value="UniProtKB-KW"/>
</dbReference>
<evidence type="ECO:0000313" key="9">
    <source>
        <dbReference type="EMBL" id="MEN7547215.1"/>
    </source>
</evidence>
<evidence type="ECO:0000256" key="2">
    <source>
        <dbReference type="ARBA" id="ARBA00023015"/>
    </source>
</evidence>
<dbReference type="GO" id="GO:0006352">
    <property type="term" value="P:DNA-templated transcription initiation"/>
    <property type="evidence" value="ECO:0007669"/>
    <property type="project" value="InterPro"/>
</dbReference>
<dbReference type="CDD" id="cd06171">
    <property type="entry name" value="Sigma70_r4"/>
    <property type="match status" value="1"/>
</dbReference>
<dbReference type="InterPro" id="IPR013324">
    <property type="entry name" value="RNA_pol_sigma_r3/r4-like"/>
</dbReference>
<dbReference type="InterPro" id="IPR013249">
    <property type="entry name" value="RNA_pol_sigma70_r4_t2"/>
</dbReference>
<dbReference type="AlphaFoldDB" id="A0AAW9S471"/>
<feature type="domain" description="RNA polymerase sigma factor 70 region 4 type 2" evidence="8">
    <location>
        <begin position="115"/>
        <end position="166"/>
    </location>
</feature>
<dbReference type="Gene3D" id="1.10.1740.10">
    <property type="match status" value="1"/>
</dbReference>
<dbReference type="SUPFAM" id="SSF88659">
    <property type="entry name" value="Sigma3 and sigma4 domains of RNA polymerase sigma factors"/>
    <property type="match status" value="1"/>
</dbReference>